<dbReference type="SUPFAM" id="SSF56059">
    <property type="entry name" value="Glutathione synthetase ATP-binding domain-like"/>
    <property type="match status" value="1"/>
</dbReference>
<dbReference type="Pfam" id="PF18130">
    <property type="entry name" value="ATPgrasp_N"/>
    <property type="match status" value="1"/>
</dbReference>
<evidence type="ECO:0000313" key="7">
    <source>
        <dbReference type="Proteomes" id="UP001215231"/>
    </source>
</evidence>
<dbReference type="InterPro" id="IPR041472">
    <property type="entry name" value="BL00235/CARNS1_N"/>
</dbReference>
<dbReference type="PROSITE" id="PS50975">
    <property type="entry name" value="ATP_GRASP"/>
    <property type="match status" value="1"/>
</dbReference>
<evidence type="ECO:0000256" key="1">
    <source>
        <dbReference type="ARBA" id="ARBA00022598"/>
    </source>
</evidence>
<reference evidence="6 7" key="1">
    <citation type="journal article" date="2022" name="Mar. Drugs">
        <title>Bioassay-Guided Fractionation Leads to the Detection of Cholic Acid Generated by the Rare Thalassomonas sp.</title>
        <authorList>
            <person name="Pheiffer F."/>
            <person name="Schneider Y.K."/>
            <person name="Hansen E.H."/>
            <person name="Andersen J.H."/>
            <person name="Isaksson J."/>
            <person name="Busche T."/>
            <person name="R C."/>
            <person name="Kalinowski J."/>
            <person name="Zyl L.V."/>
            <person name="Trindade M."/>
        </authorList>
    </citation>
    <scope>NUCLEOTIDE SEQUENCE [LARGE SCALE GENOMIC DNA]</scope>
    <source>
        <strain evidence="6 7">A5K-61T</strain>
    </source>
</reference>
<evidence type="ECO:0000313" key="6">
    <source>
        <dbReference type="EMBL" id="WDE11836.1"/>
    </source>
</evidence>
<dbReference type="Gene3D" id="3.30.470.20">
    <property type="entry name" value="ATP-grasp fold, B domain"/>
    <property type="match status" value="1"/>
</dbReference>
<keyword evidence="7" id="KW-1185">Reference proteome</keyword>
<evidence type="ECO:0000256" key="4">
    <source>
        <dbReference type="PROSITE-ProRule" id="PRU00409"/>
    </source>
</evidence>
<dbReference type="Gene3D" id="3.40.50.20">
    <property type="match status" value="1"/>
</dbReference>
<dbReference type="InterPro" id="IPR011761">
    <property type="entry name" value="ATP-grasp"/>
</dbReference>
<keyword evidence="3 4" id="KW-0067">ATP-binding</keyword>
<name>A0ABY7VE44_9GAMM</name>
<evidence type="ECO:0000256" key="2">
    <source>
        <dbReference type="ARBA" id="ARBA00022741"/>
    </source>
</evidence>
<dbReference type="InterPro" id="IPR040570">
    <property type="entry name" value="LAL_C2"/>
</dbReference>
<dbReference type="PANTHER" id="PTHR43585:SF2">
    <property type="entry name" value="ATP-GRASP ENZYME FSQD"/>
    <property type="match status" value="1"/>
</dbReference>
<dbReference type="Proteomes" id="UP001215231">
    <property type="component" value="Chromosome"/>
</dbReference>
<proteinExistence type="predicted"/>
<dbReference type="EMBL" id="CP059693">
    <property type="protein sequence ID" value="WDE11836.1"/>
    <property type="molecule type" value="Genomic_DNA"/>
</dbReference>
<keyword evidence="2 4" id="KW-0547">Nucleotide-binding</keyword>
<dbReference type="Pfam" id="PF18603">
    <property type="entry name" value="LAL_C2"/>
    <property type="match status" value="1"/>
</dbReference>
<gene>
    <name evidence="6" type="ORF">H3N35_27225</name>
</gene>
<feature type="domain" description="ATP-grasp" evidence="5">
    <location>
        <begin position="114"/>
        <end position="313"/>
    </location>
</feature>
<keyword evidence="1" id="KW-0436">Ligase</keyword>
<evidence type="ECO:0000256" key="3">
    <source>
        <dbReference type="ARBA" id="ARBA00022840"/>
    </source>
</evidence>
<organism evidence="6 7">
    <name type="scientific">Thalassomonas haliotis</name>
    <dbReference type="NCBI Taxonomy" id="485448"/>
    <lineage>
        <taxon>Bacteria</taxon>
        <taxon>Pseudomonadati</taxon>
        <taxon>Pseudomonadota</taxon>
        <taxon>Gammaproteobacteria</taxon>
        <taxon>Alteromonadales</taxon>
        <taxon>Colwelliaceae</taxon>
        <taxon>Thalassomonas</taxon>
    </lineage>
</organism>
<evidence type="ECO:0000259" key="5">
    <source>
        <dbReference type="PROSITE" id="PS50975"/>
    </source>
</evidence>
<dbReference type="Pfam" id="PF13535">
    <property type="entry name" value="ATP-grasp_4"/>
    <property type="match status" value="1"/>
</dbReference>
<protein>
    <submittedName>
        <fullName evidence="6">ATP-grasp domain-containing protein</fullName>
    </submittedName>
</protein>
<accession>A0ABY7VE44</accession>
<dbReference type="RefSeq" id="WP_274052054.1">
    <property type="nucleotide sequence ID" value="NZ_CP059693.1"/>
</dbReference>
<dbReference type="PANTHER" id="PTHR43585">
    <property type="entry name" value="FUMIPYRROLE BIOSYNTHESIS PROTEIN C"/>
    <property type="match status" value="1"/>
</dbReference>
<dbReference type="InterPro" id="IPR052032">
    <property type="entry name" value="ATP-dep_AA_Ligase"/>
</dbReference>
<sequence>MKIAIVEPISSGAALVKAAHRLGHEVFIISYNKEDRKLPAFVQELASGIIEFDTNNEQLFIEQVVKLHREQALSAIISGNEYYVPVTAKAAAKVNLKGINPDKVDNLRFKDQMRVNMQAAGLNNPDFRLIHGAEDIENLSEEMPFPCVLKPVGGAGSVHVCRVNDIGQLTEAYSQAQKDERRELGNDIGTKMLLESYIQGPEYSVDGYVNNTGTHILAVTEKLLAREPYFVEMGHLVPANIPTSVQADIEHYIKQTVACLGLDLGAFHAEIRLADKGPVLIEIGARLPGDKIVDLIQLARGIDLAEITVQLYLGQDDVQFPAQAQGYSGITFFSAEHLQQLSGVNGEDELHQIPGYVEHQLLKRPGENVPRLTDYRGRVAFAVFHHKEQQGLVNSLNRARQALSFY</sequence>